<sequence>MYKLFQRQTIGAVLSILIATASLTGLASAKDLTVNLETSNTLIDQAKKLAVASHARVAIAIVDAGGNLVSFQKMDGTQLGSIELAIRKAKTALSFARPTADMEHALNSGNYMISTLPNALPAGGGYPIMVNNELVGALGLSGGEGETDAHLAQSTVTTFLQTSKAKSTE</sequence>
<dbReference type="Proteomes" id="UP000077786">
    <property type="component" value="Unassembled WGS sequence"/>
</dbReference>
<feature type="chain" id="PRO_5008590058" evidence="1">
    <location>
        <begin position="30"/>
        <end position="169"/>
    </location>
</feature>
<dbReference type="InterPro" id="IPR052517">
    <property type="entry name" value="GlcG_carb_metab_protein"/>
</dbReference>
<dbReference type="RefSeq" id="WP_232309194.1">
    <property type="nucleotide sequence ID" value="NZ_JAERLG010000005.1"/>
</dbReference>
<evidence type="ECO:0000313" key="2">
    <source>
        <dbReference type="EMBL" id="OAJ67195.1"/>
    </source>
</evidence>
<keyword evidence="1" id="KW-0732">Signal</keyword>
<comment type="caution">
    <text evidence="2">The sequence shown here is derived from an EMBL/GenBank/DDBJ whole genome shotgun (WGS) entry which is preliminary data.</text>
</comment>
<proteinExistence type="predicted"/>
<dbReference type="PATRIC" id="fig|38307.3.peg.2243"/>
<reference evidence="2 3" key="1">
    <citation type="submission" date="2016-03" db="EMBL/GenBank/DDBJ databases">
        <title>Draft genome sequence of Gluconobacter cerinus strain CECT 9110.</title>
        <authorList>
            <person name="Sainz F."/>
            <person name="Mas A."/>
            <person name="Torija M.J."/>
        </authorList>
    </citation>
    <scope>NUCLEOTIDE SEQUENCE [LARGE SCALE GENOMIC DNA]</scope>
    <source>
        <strain evidence="2 3">CECT 9110</strain>
    </source>
</reference>
<dbReference type="SUPFAM" id="SSF143744">
    <property type="entry name" value="GlcG-like"/>
    <property type="match status" value="1"/>
</dbReference>
<dbReference type="PANTHER" id="PTHR34309:SF1">
    <property type="entry name" value="PROTEIN GLCG"/>
    <property type="match status" value="1"/>
</dbReference>
<evidence type="ECO:0000313" key="3">
    <source>
        <dbReference type="Proteomes" id="UP000077786"/>
    </source>
</evidence>
<feature type="signal peptide" evidence="1">
    <location>
        <begin position="1"/>
        <end position="29"/>
    </location>
</feature>
<dbReference type="InterPro" id="IPR038084">
    <property type="entry name" value="PduO/GlcC-like_sf"/>
</dbReference>
<dbReference type="AlphaFoldDB" id="A0A1B6VIZ1"/>
<dbReference type="Pfam" id="PF03928">
    <property type="entry name" value="HbpS-like"/>
    <property type="match status" value="1"/>
</dbReference>
<accession>A0A1B6VIZ1</accession>
<dbReference type="PANTHER" id="PTHR34309">
    <property type="entry name" value="SLR1406 PROTEIN"/>
    <property type="match status" value="1"/>
</dbReference>
<dbReference type="EMBL" id="LUTU01000009">
    <property type="protein sequence ID" value="OAJ67195.1"/>
    <property type="molecule type" value="Genomic_DNA"/>
</dbReference>
<dbReference type="InterPro" id="IPR005624">
    <property type="entry name" value="PduO/GlcC-like"/>
</dbReference>
<organism evidence="2 3">
    <name type="scientific">Gluconobacter cerinus</name>
    <dbReference type="NCBI Taxonomy" id="38307"/>
    <lineage>
        <taxon>Bacteria</taxon>
        <taxon>Pseudomonadati</taxon>
        <taxon>Pseudomonadota</taxon>
        <taxon>Alphaproteobacteria</taxon>
        <taxon>Acetobacterales</taxon>
        <taxon>Acetobacteraceae</taxon>
        <taxon>Gluconobacter</taxon>
    </lineage>
</organism>
<dbReference type="Gene3D" id="3.30.450.150">
    <property type="entry name" value="Haem-degrading domain"/>
    <property type="match status" value="1"/>
</dbReference>
<gene>
    <name evidence="2" type="ORF">A0123_02167</name>
</gene>
<evidence type="ECO:0000256" key="1">
    <source>
        <dbReference type="SAM" id="SignalP"/>
    </source>
</evidence>
<name>A0A1B6VIZ1_9PROT</name>
<protein>
    <submittedName>
        <fullName evidence="2">GlcG</fullName>
    </submittedName>
</protein>